<dbReference type="PIRSF" id="PIRSF029730">
    <property type="entry name" value="UCP029730"/>
    <property type="match status" value="1"/>
</dbReference>
<dbReference type="InterPro" id="IPR007709">
    <property type="entry name" value="N-FG_amidohydro"/>
</dbReference>
<reference evidence="1 2" key="1">
    <citation type="submission" date="2019-02" db="EMBL/GenBank/DDBJ databases">
        <title>Polymorphobacter sp. isolated from the lake at the Tibet of China.</title>
        <authorList>
            <person name="Li A."/>
        </authorList>
    </citation>
    <scope>NUCLEOTIDE SEQUENCE [LARGE SCALE GENOMIC DNA]</scope>
    <source>
        <strain evidence="1 2">DJ1R-1</strain>
    </source>
</reference>
<protein>
    <submittedName>
        <fullName evidence="1">N-formylglutamate amidohydrolase</fullName>
    </submittedName>
</protein>
<proteinExistence type="predicted"/>
<dbReference type="SUPFAM" id="SSF53187">
    <property type="entry name" value="Zn-dependent exopeptidases"/>
    <property type="match status" value="1"/>
</dbReference>
<evidence type="ECO:0000313" key="2">
    <source>
        <dbReference type="Proteomes" id="UP000297737"/>
    </source>
</evidence>
<evidence type="ECO:0000313" key="1">
    <source>
        <dbReference type="EMBL" id="TFU06384.1"/>
    </source>
</evidence>
<organism evidence="1 2">
    <name type="scientific">Glacieibacterium arshaanense</name>
    <dbReference type="NCBI Taxonomy" id="2511025"/>
    <lineage>
        <taxon>Bacteria</taxon>
        <taxon>Pseudomonadati</taxon>
        <taxon>Pseudomonadota</taxon>
        <taxon>Alphaproteobacteria</taxon>
        <taxon>Sphingomonadales</taxon>
        <taxon>Sphingosinicellaceae</taxon>
        <taxon>Glacieibacterium</taxon>
    </lineage>
</organism>
<accession>A0A4Y9ES04</accession>
<keyword evidence="2" id="KW-1185">Reference proteome</keyword>
<gene>
    <name evidence="1" type="ORF">EUV02_05170</name>
</gene>
<dbReference type="EMBL" id="SIHO01000001">
    <property type="protein sequence ID" value="TFU06384.1"/>
    <property type="molecule type" value="Genomic_DNA"/>
</dbReference>
<dbReference type="Pfam" id="PF05013">
    <property type="entry name" value="FGase"/>
    <property type="match status" value="1"/>
</dbReference>
<dbReference type="OrthoDB" id="9815326at2"/>
<comment type="caution">
    <text evidence="1">The sequence shown here is derived from an EMBL/GenBank/DDBJ whole genome shotgun (WGS) entry which is preliminary data.</text>
</comment>
<dbReference type="AlphaFoldDB" id="A0A4Y9ES04"/>
<keyword evidence="1" id="KW-0378">Hydrolase</keyword>
<dbReference type="InterPro" id="IPR011227">
    <property type="entry name" value="UCP029730"/>
</dbReference>
<dbReference type="GO" id="GO:0016787">
    <property type="term" value="F:hydrolase activity"/>
    <property type="evidence" value="ECO:0007669"/>
    <property type="project" value="UniProtKB-KW"/>
</dbReference>
<dbReference type="RefSeq" id="WP_135245107.1">
    <property type="nucleotide sequence ID" value="NZ_SIHO01000001.1"/>
</dbReference>
<sequence length="249" mass="26226">MTAPERIAGLAGVRLLVTADHASAAVPHGVELGVSAAAMATHIAIDIGTAELARRLAARLGAPAVIATVSRLVIDFNREPDATGLIPHISDGVHIIGNDGLPDGERTRRLNAYHAPYHATIDAAIAETAPAMLVSIHSFTPQLATRPDEVRPWPVGVLYNVDDRAARLGIAALAARGWNVGDNQPYSGRVLNATMNRHAEARGLPYLGFEVRQDQLGDAAGIAAWADILADVVSEVAAQMFSRSVPAPR</sequence>
<dbReference type="Gene3D" id="3.40.630.40">
    <property type="entry name" value="Zn-dependent exopeptidases"/>
    <property type="match status" value="1"/>
</dbReference>
<name>A0A4Y9ES04_9SPHN</name>
<dbReference type="Proteomes" id="UP000297737">
    <property type="component" value="Unassembled WGS sequence"/>
</dbReference>